<comment type="function">
    <text evidence="1">Catalyzes oxygen-dependent 5-hydroxyuridine (ho5U) modification at position 34 in tRNAs.</text>
</comment>
<organism evidence="3 4">
    <name type="scientific">Candidatus Daviesbacteria bacterium GW2011_GWA1_36_8</name>
    <dbReference type="NCBI Taxonomy" id="1618417"/>
    <lineage>
        <taxon>Bacteria</taxon>
        <taxon>Candidatus Daviesiibacteriota</taxon>
    </lineage>
</organism>
<proteinExistence type="inferred from homology"/>
<reference evidence="3 4" key="1">
    <citation type="journal article" date="2015" name="Nature">
        <title>rRNA introns, odd ribosomes, and small enigmatic genomes across a large radiation of phyla.</title>
        <authorList>
            <person name="Brown C.T."/>
            <person name="Hug L.A."/>
            <person name="Thomas B.C."/>
            <person name="Sharon I."/>
            <person name="Castelle C.J."/>
            <person name="Singh A."/>
            <person name="Wilkins M.J."/>
            <person name="Williams K.H."/>
            <person name="Banfield J.F."/>
        </authorList>
    </citation>
    <scope>NUCLEOTIDE SEQUENCE [LARGE SCALE GENOMIC DNA]</scope>
</reference>
<dbReference type="InterPro" id="IPR001763">
    <property type="entry name" value="Rhodanese-like_dom"/>
</dbReference>
<accession>A0A0G0F6J7</accession>
<keyword evidence="3" id="KW-0808">Transferase</keyword>
<dbReference type="SUPFAM" id="SSF52821">
    <property type="entry name" value="Rhodanese/Cell cycle control phosphatase"/>
    <property type="match status" value="1"/>
</dbReference>
<dbReference type="Pfam" id="PF17773">
    <property type="entry name" value="UPF0176_N"/>
    <property type="match status" value="1"/>
</dbReference>
<dbReference type="Pfam" id="PF12368">
    <property type="entry name" value="Rhodanese_C"/>
    <property type="match status" value="1"/>
</dbReference>
<dbReference type="InterPro" id="IPR020936">
    <property type="entry name" value="TrhO"/>
</dbReference>
<dbReference type="SMART" id="SM00450">
    <property type="entry name" value="RHOD"/>
    <property type="match status" value="1"/>
</dbReference>
<evidence type="ECO:0000313" key="4">
    <source>
        <dbReference type="Proteomes" id="UP000034448"/>
    </source>
</evidence>
<dbReference type="InterPro" id="IPR040503">
    <property type="entry name" value="TRHO_N"/>
</dbReference>
<dbReference type="EMBL" id="LBSJ01000028">
    <property type="protein sequence ID" value="KKQ14848.1"/>
    <property type="molecule type" value="Genomic_DNA"/>
</dbReference>
<keyword evidence="1" id="KW-0819">tRNA processing</keyword>
<dbReference type="Gene3D" id="3.30.70.100">
    <property type="match status" value="1"/>
</dbReference>
<evidence type="ECO:0000259" key="2">
    <source>
        <dbReference type="PROSITE" id="PS50206"/>
    </source>
</evidence>
<dbReference type="InterPro" id="IPR022111">
    <property type="entry name" value="Rhodanese_C"/>
</dbReference>
<dbReference type="Proteomes" id="UP000034448">
    <property type="component" value="Unassembled WGS sequence"/>
</dbReference>
<comment type="catalytic activity">
    <reaction evidence="1">
        <text>uridine(34) in tRNA + AH2 + O2 = 5-hydroxyuridine(34) in tRNA + A + H2O</text>
        <dbReference type="Rhea" id="RHEA:64224"/>
        <dbReference type="Rhea" id="RHEA-COMP:11727"/>
        <dbReference type="Rhea" id="RHEA-COMP:13381"/>
        <dbReference type="ChEBI" id="CHEBI:13193"/>
        <dbReference type="ChEBI" id="CHEBI:15377"/>
        <dbReference type="ChEBI" id="CHEBI:15379"/>
        <dbReference type="ChEBI" id="CHEBI:17499"/>
        <dbReference type="ChEBI" id="CHEBI:65315"/>
        <dbReference type="ChEBI" id="CHEBI:136877"/>
    </reaction>
</comment>
<dbReference type="GO" id="GO:0016705">
    <property type="term" value="F:oxidoreductase activity, acting on paired donors, with incorporation or reduction of molecular oxygen"/>
    <property type="evidence" value="ECO:0007669"/>
    <property type="project" value="UniProtKB-UniRule"/>
</dbReference>
<dbReference type="GO" id="GO:0006400">
    <property type="term" value="P:tRNA modification"/>
    <property type="evidence" value="ECO:0007669"/>
    <property type="project" value="UniProtKB-UniRule"/>
</dbReference>
<dbReference type="PANTHER" id="PTHR43268:SF3">
    <property type="entry name" value="RHODANESE-LIKE DOMAIN-CONTAINING PROTEIN 7-RELATED"/>
    <property type="match status" value="1"/>
</dbReference>
<evidence type="ECO:0000313" key="3">
    <source>
        <dbReference type="EMBL" id="KKQ14848.1"/>
    </source>
</evidence>
<protein>
    <recommendedName>
        <fullName evidence="1">tRNA uridine(34) hydroxylase</fullName>
        <ecNumber evidence="1">1.14.-.-</ecNumber>
    </recommendedName>
    <alternativeName>
        <fullName evidence="1">tRNA hydroxylation protein O</fullName>
    </alternativeName>
</protein>
<evidence type="ECO:0000256" key="1">
    <source>
        <dbReference type="HAMAP-Rule" id="MF_00469"/>
    </source>
</evidence>
<gene>
    <name evidence="1" type="primary">trhO</name>
    <name evidence="3" type="ORF">US28_C0028G0012</name>
</gene>
<dbReference type="Gene3D" id="3.40.250.10">
    <property type="entry name" value="Rhodanese-like domain"/>
    <property type="match status" value="1"/>
</dbReference>
<dbReference type="NCBIfam" id="NF001135">
    <property type="entry name" value="PRK00142.1-3"/>
    <property type="match status" value="1"/>
</dbReference>
<sequence length="303" mass="34774">MGKFQILLYYKYIQINDPGRLKKDQDELCRGLNLKGRIIVASEGINGTLEGLTEDTEKYIRLMMNDERLKNVHFKKSEGTGSAFPKLSIKVRSDIVSQKLEEFKLDPAKETGKYLHPEELHEWIHNGKEFYLVDMRNDYETEVGYFKGSIFAPFENFRDLPKVLPILQELTGKTIVTVCTGGVRCEKASAFLIKNGFKDVYQLFGGIVTYMEKYPNEDFVGKLYVFDGRVTMGFNTDSPMHKVVGRCTVCFENADTYYDCKNLYCQGKRHFISCERCIEKSFGYCQKCVSGRQSSEKEVVLAA</sequence>
<dbReference type="InterPro" id="IPR036873">
    <property type="entry name" value="Rhodanese-like_dom_sf"/>
</dbReference>
<dbReference type="PANTHER" id="PTHR43268">
    <property type="entry name" value="THIOSULFATE SULFURTRANSFERASE/RHODANESE-LIKE DOMAIN-CONTAINING PROTEIN 2"/>
    <property type="match status" value="1"/>
</dbReference>
<feature type="domain" description="Rhodanese" evidence="2">
    <location>
        <begin position="126"/>
        <end position="219"/>
    </location>
</feature>
<keyword evidence="1" id="KW-0560">Oxidoreductase</keyword>
<dbReference type="AlphaFoldDB" id="A0A0G0F6J7"/>
<name>A0A0G0F6J7_9BACT</name>
<dbReference type="EC" id="1.14.-.-" evidence="1"/>
<dbReference type="PROSITE" id="PS50206">
    <property type="entry name" value="RHODANESE_3"/>
    <property type="match status" value="1"/>
</dbReference>
<dbReference type="Pfam" id="PF00581">
    <property type="entry name" value="Rhodanese"/>
    <property type="match status" value="1"/>
</dbReference>
<comment type="caution">
    <text evidence="3">The sequence shown here is derived from an EMBL/GenBank/DDBJ whole genome shotgun (WGS) entry which is preliminary data.</text>
</comment>
<dbReference type="GO" id="GO:0016740">
    <property type="term" value="F:transferase activity"/>
    <property type="evidence" value="ECO:0007669"/>
    <property type="project" value="UniProtKB-KW"/>
</dbReference>
<comment type="similarity">
    <text evidence="1">Belongs to the TrhO family.</text>
</comment>
<dbReference type="HAMAP" id="MF_00469">
    <property type="entry name" value="TrhO"/>
    <property type="match status" value="1"/>
</dbReference>